<keyword evidence="4 5" id="KW-0963">Cytoplasm</keyword>
<dbReference type="RefSeq" id="WP_118890398.1">
    <property type="nucleotide sequence ID" value="NZ_PHUT01000023.1"/>
</dbReference>
<dbReference type="Pfam" id="PF21981">
    <property type="entry name" value="RecX_HTH3"/>
    <property type="match status" value="2"/>
</dbReference>
<feature type="domain" description="RecX third three-helical" evidence="7">
    <location>
        <begin position="159"/>
        <end position="206"/>
    </location>
</feature>
<keyword evidence="10" id="KW-1185">Reference proteome</keyword>
<comment type="similarity">
    <text evidence="2 5">Belongs to the RecX family.</text>
</comment>
<feature type="domain" description="RecX first three-helical" evidence="8">
    <location>
        <begin position="67"/>
        <end position="105"/>
    </location>
</feature>
<proteinExistence type="inferred from homology"/>
<gene>
    <name evidence="5 9" type="primary">recX</name>
    <name evidence="9" type="ORF">D1B32_21535</name>
</gene>
<evidence type="ECO:0000259" key="7">
    <source>
        <dbReference type="Pfam" id="PF21981"/>
    </source>
</evidence>
<comment type="caution">
    <text evidence="9">The sequence shown here is derived from an EMBL/GenBank/DDBJ whole genome shotgun (WGS) entry which is preliminary data.</text>
</comment>
<reference evidence="9 10" key="1">
    <citation type="journal article" date="2007" name="Int. J. Syst. Evol. Microbiol.">
        <title>Oceanobacillus profundus sp. nov., isolated from a deep-sea sediment core.</title>
        <authorList>
            <person name="Kim Y.G."/>
            <person name="Choi D.H."/>
            <person name="Hyun S."/>
            <person name="Cho B.C."/>
        </authorList>
    </citation>
    <scope>NUCLEOTIDE SEQUENCE [LARGE SCALE GENOMIC DNA]</scope>
    <source>
        <strain evidence="9 10">DSM 18246</strain>
    </source>
</reference>
<comment type="subcellular location">
    <subcellularLocation>
        <location evidence="1 5">Cytoplasm</location>
    </subcellularLocation>
</comment>
<feature type="domain" description="RecX third three-helical" evidence="7">
    <location>
        <begin position="217"/>
        <end position="264"/>
    </location>
</feature>
<dbReference type="Gene3D" id="1.10.10.10">
    <property type="entry name" value="Winged helix-like DNA-binding domain superfamily/Winged helix DNA-binding domain"/>
    <property type="match status" value="4"/>
</dbReference>
<evidence type="ECO:0000256" key="1">
    <source>
        <dbReference type="ARBA" id="ARBA00004496"/>
    </source>
</evidence>
<dbReference type="AlphaFoldDB" id="A0A417YA52"/>
<dbReference type="PANTHER" id="PTHR33602:SF1">
    <property type="entry name" value="REGULATORY PROTEIN RECX FAMILY PROTEIN"/>
    <property type="match status" value="1"/>
</dbReference>
<dbReference type="NCBIfam" id="NF010733">
    <property type="entry name" value="PRK14135.1"/>
    <property type="match status" value="1"/>
</dbReference>
<dbReference type="Proteomes" id="UP000285456">
    <property type="component" value="Unassembled WGS sequence"/>
</dbReference>
<dbReference type="HAMAP" id="MF_01114">
    <property type="entry name" value="RecX"/>
    <property type="match status" value="1"/>
</dbReference>
<accession>A0A417YA52</accession>
<dbReference type="EMBL" id="QWEH01000023">
    <property type="protein sequence ID" value="RHW29570.1"/>
    <property type="molecule type" value="Genomic_DNA"/>
</dbReference>
<comment type="function">
    <text evidence="5">Modulates RecA activity.</text>
</comment>
<dbReference type="GO" id="GO:0005737">
    <property type="term" value="C:cytoplasm"/>
    <property type="evidence" value="ECO:0007669"/>
    <property type="project" value="UniProtKB-SubCell"/>
</dbReference>
<dbReference type="InterPro" id="IPR053926">
    <property type="entry name" value="RecX_HTH_1st"/>
</dbReference>
<evidence type="ECO:0000256" key="2">
    <source>
        <dbReference type="ARBA" id="ARBA00009695"/>
    </source>
</evidence>
<evidence type="ECO:0000313" key="10">
    <source>
        <dbReference type="Proteomes" id="UP000285456"/>
    </source>
</evidence>
<dbReference type="Pfam" id="PF21982">
    <property type="entry name" value="RecX_HTH1"/>
    <property type="match status" value="1"/>
</dbReference>
<dbReference type="Pfam" id="PF02631">
    <property type="entry name" value="RecX_HTH2"/>
    <property type="match status" value="1"/>
</dbReference>
<evidence type="ECO:0000313" key="9">
    <source>
        <dbReference type="EMBL" id="RHW29570.1"/>
    </source>
</evidence>
<dbReference type="InterPro" id="IPR036388">
    <property type="entry name" value="WH-like_DNA-bd_sf"/>
</dbReference>
<sequence>MRKITKITTQKKHKNRFNIFLNTKQGEEYGFSVDEAILIEYRLRKGMELDGEMIATLVENDTVHKSYTQVIHFLSYRMRTKKEIRDYLVKKEVDPEHIEQIMKRLINEKLIDDQQFAHFFVQSRINTTTKGPVLIKKELIDKGVLAQQAELALENYPLDIQLEKIKKHIQKKLNTGKKEAFRKKIQQLQANLIQKGFTQDAITKALASMEEGKDQSEEWDALVFQGEKLLRKYQSKHEGFALRQKMTESLYRKGFSFELINQFLDGKKQDYQ</sequence>
<evidence type="ECO:0000256" key="3">
    <source>
        <dbReference type="ARBA" id="ARBA00018111"/>
    </source>
</evidence>
<dbReference type="InterPro" id="IPR003783">
    <property type="entry name" value="Regulatory_RecX"/>
</dbReference>
<evidence type="ECO:0000256" key="5">
    <source>
        <dbReference type="HAMAP-Rule" id="MF_01114"/>
    </source>
</evidence>
<feature type="domain" description="RecX second three-helical" evidence="6">
    <location>
        <begin position="112"/>
        <end position="153"/>
    </location>
</feature>
<evidence type="ECO:0000256" key="4">
    <source>
        <dbReference type="ARBA" id="ARBA00022490"/>
    </source>
</evidence>
<dbReference type="InterPro" id="IPR053924">
    <property type="entry name" value="RecX_HTH_2nd"/>
</dbReference>
<dbReference type="PANTHER" id="PTHR33602">
    <property type="entry name" value="REGULATORY PROTEIN RECX FAMILY PROTEIN"/>
    <property type="match status" value="1"/>
</dbReference>
<dbReference type="GO" id="GO:0006282">
    <property type="term" value="P:regulation of DNA repair"/>
    <property type="evidence" value="ECO:0007669"/>
    <property type="project" value="UniProtKB-UniRule"/>
</dbReference>
<dbReference type="InterPro" id="IPR053925">
    <property type="entry name" value="RecX_HTH_3rd"/>
</dbReference>
<protein>
    <recommendedName>
        <fullName evidence="3 5">Regulatory protein RecX</fullName>
    </recommendedName>
</protein>
<dbReference type="OrthoDB" id="5421057at2"/>
<evidence type="ECO:0000259" key="8">
    <source>
        <dbReference type="Pfam" id="PF21982"/>
    </source>
</evidence>
<organism evidence="9 10">
    <name type="scientific">Oceanobacillus profundus</name>
    <dbReference type="NCBI Taxonomy" id="372463"/>
    <lineage>
        <taxon>Bacteria</taxon>
        <taxon>Bacillati</taxon>
        <taxon>Bacillota</taxon>
        <taxon>Bacilli</taxon>
        <taxon>Bacillales</taxon>
        <taxon>Bacillaceae</taxon>
        <taxon>Oceanobacillus</taxon>
    </lineage>
</organism>
<evidence type="ECO:0000259" key="6">
    <source>
        <dbReference type="Pfam" id="PF02631"/>
    </source>
</evidence>
<name>A0A417YA52_9BACI</name>